<name>A0AAD6SIH8_9AGAR</name>
<dbReference type="Proteomes" id="UP001218188">
    <property type="component" value="Unassembled WGS sequence"/>
</dbReference>
<proteinExistence type="predicted"/>
<feature type="compositionally biased region" description="Basic and acidic residues" evidence="1">
    <location>
        <begin position="107"/>
        <end position="117"/>
    </location>
</feature>
<dbReference type="AlphaFoldDB" id="A0AAD6SIH8"/>
<evidence type="ECO:0000313" key="2">
    <source>
        <dbReference type="EMBL" id="KAJ7027491.1"/>
    </source>
</evidence>
<comment type="caution">
    <text evidence="2">The sequence shown here is derived from an EMBL/GenBank/DDBJ whole genome shotgun (WGS) entry which is preliminary data.</text>
</comment>
<keyword evidence="3" id="KW-1185">Reference proteome</keyword>
<evidence type="ECO:0000256" key="1">
    <source>
        <dbReference type="SAM" id="MobiDB-lite"/>
    </source>
</evidence>
<feature type="compositionally biased region" description="Basic residues" evidence="1">
    <location>
        <begin position="64"/>
        <end position="80"/>
    </location>
</feature>
<evidence type="ECO:0000313" key="3">
    <source>
        <dbReference type="Proteomes" id="UP001218188"/>
    </source>
</evidence>
<feature type="compositionally biased region" description="Basic and acidic residues" evidence="1">
    <location>
        <begin position="81"/>
        <end position="99"/>
    </location>
</feature>
<accession>A0AAD6SIH8</accession>
<sequence>MNCHSTLLRIGGLGEIRGPSSIAMGSQNVPRLSDCDIVKVRAVRPGDSKGGELGCELEAQRCGSKHGSRYAKTRKKAASRRIKEKEKTTTKRREKDASGRKNGSTGENKDEAHHRADNGVWRHFRNVVQHTEFLEPFLTPKLRAKIGAVQVLNPPTKMFLSAPKRDLFFFIACFSGGENVLKREDMFGPYFLDPKRHEPLQ</sequence>
<organism evidence="2 3">
    <name type="scientific">Mycena alexandri</name>
    <dbReference type="NCBI Taxonomy" id="1745969"/>
    <lineage>
        <taxon>Eukaryota</taxon>
        <taxon>Fungi</taxon>
        <taxon>Dikarya</taxon>
        <taxon>Basidiomycota</taxon>
        <taxon>Agaricomycotina</taxon>
        <taxon>Agaricomycetes</taxon>
        <taxon>Agaricomycetidae</taxon>
        <taxon>Agaricales</taxon>
        <taxon>Marasmiineae</taxon>
        <taxon>Mycenaceae</taxon>
        <taxon>Mycena</taxon>
    </lineage>
</organism>
<gene>
    <name evidence="2" type="ORF">C8F04DRAFT_1189458</name>
</gene>
<feature type="region of interest" description="Disordered" evidence="1">
    <location>
        <begin position="64"/>
        <end position="117"/>
    </location>
</feature>
<reference evidence="2" key="1">
    <citation type="submission" date="2023-03" db="EMBL/GenBank/DDBJ databases">
        <title>Massive genome expansion in bonnet fungi (Mycena s.s.) driven by repeated elements and novel gene families across ecological guilds.</title>
        <authorList>
            <consortium name="Lawrence Berkeley National Laboratory"/>
            <person name="Harder C.B."/>
            <person name="Miyauchi S."/>
            <person name="Viragh M."/>
            <person name="Kuo A."/>
            <person name="Thoen E."/>
            <person name="Andreopoulos B."/>
            <person name="Lu D."/>
            <person name="Skrede I."/>
            <person name="Drula E."/>
            <person name="Henrissat B."/>
            <person name="Morin E."/>
            <person name="Kohler A."/>
            <person name="Barry K."/>
            <person name="LaButti K."/>
            <person name="Morin E."/>
            <person name="Salamov A."/>
            <person name="Lipzen A."/>
            <person name="Mereny Z."/>
            <person name="Hegedus B."/>
            <person name="Baldrian P."/>
            <person name="Stursova M."/>
            <person name="Weitz H."/>
            <person name="Taylor A."/>
            <person name="Grigoriev I.V."/>
            <person name="Nagy L.G."/>
            <person name="Martin F."/>
            <person name="Kauserud H."/>
        </authorList>
    </citation>
    <scope>NUCLEOTIDE SEQUENCE</scope>
    <source>
        <strain evidence="2">CBHHK200</strain>
    </source>
</reference>
<protein>
    <submittedName>
        <fullName evidence="2">Uncharacterized protein</fullName>
    </submittedName>
</protein>
<dbReference type="EMBL" id="JARJCM010000123">
    <property type="protein sequence ID" value="KAJ7027491.1"/>
    <property type="molecule type" value="Genomic_DNA"/>
</dbReference>